<keyword evidence="1" id="KW-0732">Signal</keyword>
<dbReference type="RefSeq" id="WP_219760942.1">
    <property type="nucleotide sequence ID" value="NZ_JAHYBZ010000001.1"/>
</dbReference>
<feature type="signal peptide" evidence="1">
    <location>
        <begin position="1"/>
        <end position="21"/>
    </location>
</feature>
<dbReference type="InterPro" id="IPR002477">
    <property type="entry name" value="Peptidoglycan-bd-like"/>
</dbReference>
<name>A0ABS7A2N6_9PROT</name>
<accession>A0ABS7A2N6</accession>
<evidence type="ECO:0000313" key="4">
    <source>
        <dbReference type="Proteomes" id="UP001196565"/>
    </source>
</evidence>
<evidence type="ECO:0000259" key="2">
    <source>
        <dbReference type="Pfam" id="PF01471"/>
    </source>
</evidence>
<feature type="domain" description="Peptidoglycan binding-like" evidence="2">
    <location>
        <begin position="42"/>
        <end position="93"/>
    </location>
</feature>
<dbReference type="Gene3D" id="1.10.101.10">
    <property type="entry name" value="PGBD-like superfamily/PGBD"/>
    <property type="match status" value="2"/>
</dbReference>
<feature type="chain" id="PRO_5046504357" evidence="1">
    <location>
        <begin position="22"/>
        <end position="185"/>
    </location>
</feature>
<protein>
    <submittedName>
        <fullName evidence="3">Peptidoglycan-binding protein</fullName>
    </submittedName>
</protein>
<proteinExistence type="predicted"/>
<organism evidence="3 4">
    <name type="scientific">Roseomonas alba</name>
    <dbReference type="NCBI Taxonomy" id="2846776"/>
    <lineage>
        <taxon>Bacteria</taxon>
        <taxon>Pseudomonadati</taxon>
        <taxon>Pseudomonadota</taxon>
        <taxon>Alphaproteobacteria</taxon>
        <taxon>Acetobacterales</taxon>
        <taxon>Roseomonadaceae</taxon>
        <taxon>Roseomonas</taxon>
    </lineage>
</organism>
<dbReference type="SUPFAM" id="SSF47090">
    <property type="entry name" value="PGBD-like"/>
    <property type="match status" value="2"/>
</dbReference>
<dbReference type="InterPro" id="IPR036365">
    <property type="entry name" value="PGBD-like_sf"/>
</dbReference>
<evidence type="ECO:0000313" key="3">
    <source>
        <dbReference type="EMBL" id="MBW6396561.1"/>
    </source>
</evidence>
<dbReference type="InterPro" id="IPR036366">
    <property type="entry name" value="PGBDSf"/>
</dbReference>
<evidence type="ECO:0000256" key="1">
    <source>
        <dbReference type="SAM" id="SignalP"/>
    </source>
</evidence>
<comment type="caution">
    <text evidence="3">The sequence shown here is derived from an EMBL/GenBank/DDBJ whole genome shotgun (WGS) entry which is preliminary data.</text>
</comment>
<reference evidence="3 4" key="1">
    <citation type="submission" date="2021-07" db="EMBL/GenBank/DDBJ databases">
        <authorList>
            <person name="So Y."/>
        </authorList>
    </citation>
    <scope>NUCLEOTIDE SEQUENCE [LARGE SCALE GENOMIC DNA]</scope>
    <source>
        <strain evidence="3 4">HJA6</strain>
    </source>
</reference>
<dbReference type="EMBL" id="JAHYBZ010000001">
    <property type="protein sequence ID" value="MBW6396561.1"/>
    <property type="molecule type" value="Genomic_DNA"/>
</dbReference>
<feature type="domain" description="Peptidoglycan binding-like" evidence="2">
    <location>
        <begin position="119"/>
        <end position="173"/>
    </location>
</feature>
<keyword evidence="4" id="KW-1185">Reference proteome</keyword>
<dbReference type="Proteomes" id="UP001196565">
    <property type="component" value="Unassembled WGS sequence"/>
</dbReference>
<gene>
    <name evidence="3" type="ORF">KPL78_01825</name>
</gene>
<sequence length="185" mass="18969">MRTLSRVVAGAVLSAVVGVGAAVAQSAPPLSFVQPLSPSATTVVQERLKAAGVYDGVADGVWGPESQQALDRFQQARGLAVTGALNLATAQALGVGMPRLLPPAEPVAVVPAAAALSPQAVRNVQQRLRALGFYRGGVDGMWGAGTQEALERFQRGRGIEATGQINPVTAQALGLNPNNMEAPAR</sequence>
<dbReference type="Pfam" id="PF01471">
    <property type="entry name" value="PG_binding_1"/>
    <property type="match status" value="2"/>
</dbReference>